<protein>
    <recommendedName>
        <fullName evidence="4">DUF4835 domain-containing protein</fullName>
    </recommendedName>
</protein>
<evidence type="ECO:0000313" key="3">
    <source>
        <dbReference type="Proteomes" id="UP000198901"/>
    </source>
</evidence>
<feature type="chain" id="PRO_5011450099" description="DUF4835 domain-containing protein" evidence="1">
    <location>
        <begin position="21"/>
        <end position="303"/>
    </location>
</feature>
<name>A0A1G9X1C9_9BACT</name>
<feature type="signal peptide" evidence="1">
    <location>
        <begin position="1"/>
        <end position="20"/>
    </location>
</feature>
<evidence type="ECO:0000256" key="1">
    <source>
        <dbReference type="SAM" id="SignalP"/>
    </source>
</evidence>
<gene>
    <name evidence="2" type="ORF">SAMN04488090_4522</name>
</gene>
<organism evidence="2 3">
    <name type="scientific">Siphonobacter aquaeclarae</name>
    <dbReference type="NCBI Taxonomy" id="563176"/>
    <lineage>
        <taxon>Bacteria</taxon>
        <taxon>Pseudomonadati</taxon>
        <taxon>Bacteroidota</taxon>
        <taxon>Cytophagia</taxon>
        <taxon>Cytophagales</taxon>
        <taxon>Cytophagaceae</taxon>
        <taxon>Siphonobacter</taxon>
    </lineage>
</organism>
<dbReference type="OrthoDB" id="9773381at2"/>
<evidence type="ECO:0000313" key="2">
    <source>
        <dbReference type="EMBL" id="SDM90580.1"/>
    </source>
</evidence>
<dbReference type="RefSeq" id="WP_093208074.1">
    <property type="nucleotide sequence ID" value="NZ_FNGS01000010.1"/>
</dbReference>
<dbReference type="InterPro" id="IPR032274">
    <property type="entry name" value="DUF4835"/>
</dbReference>
<dbReference type="AlphaFoldDB" id="A0A1G9X1C9"/>
<keyword evidence="1" id="KW-0732">Signal</keyword>
<keyword evidence="3" id="KW-1185">Reference proteome</keyword>
<dbReference type="Pfam" id="PF16119">
    <property type="entry name" value="DUF4835"/>
    <property type="match status" value="1"/>
</dbReference>
<dbReference type="Proteomes" id="UP000198901">
    <property type="component" value="Unassembled WGS sequence"/>
</dbReference>
<proteinExistence type="predicted"/>
<dbReference type="EMBL" id="FNGS01000010">
    <property type="protein sequence ID" value="SDM90580.1"/>
    <property type="molecule type" value="Genomic_DNA"/>
</dbReference>
<dbReference type="STRING" id="563176.SAMN04488090_4522"/>
<evidence type="ECO:0008006" key="4">
    <source>
        <dbReference type="Google" id="ProtNLM"/>
    </source>
</evidence>
<accession>A0A1G9X1C9</accession>
<reference evidence="2 3" key="1">
    <citation type="submission" date="2016-10" db="EMBL/GenBank/DDBJ databases">
        <authorList>
            <person name="de Groot N.N."/>
        </authorList>
    </citation>
    <scope>NUCLEOTIDE SEQUENCE [LARGE SCALE GENOMIC DNA]</scope>
    <source>
        <strain evidence="2 3">DSM 21668</strain>
    </source>
</reference>
<sequence>MKRFFFLLILTLIPGAAALAQELNCTISLRTDQIKVNQQSNNAQQIYSELQRAMADFVNGRRWTNDQFRQEEKIRLDISINLQKATADGNYDGQAMIQINRPVFGTNYETVLLKFVDRSFSFQYQPNNPLNFNENTFTNNLTSLLAYYSYLALALDYDSFGRRGGDVWIQRAYNVANLASSGGSAGWDSRADQRSRYWLIDDLQNQQMVPFREGLYTYHRLALDTMLDQPDQSRKQILAVLNDLRGVNQQKPATLLLNSFFDAKSEELYQIFSKGMPADKSQAYQLLSQLDPTKADLYRRLVR</sequence>